<feature type="transmembrane region" description="Helical" evidence="2">
    <location>
        <begin position="416"/>
        <end position="435"/>
    </location>
</feature>
<reference evidence="3 4" key="1">
    <citation type="journal article" date="2007" name="J. Bacteriol.">
        <title>The complete genome sequence of Roseobacter denitrificans reveals a mixotrophic rather than photosynthetic metabolism.</title>
        <authorList>
            <person name="Swingley W.D."/>
            <person name="Sadekar S."/>
            <person name="Mastrian S.D."/>
            <person name="Matthies H.J."/>
            <person name="Hao J."/>
            <person name="Ramos H."/>
            <person name="Acharya C.R."/>
            <person name="Conrad A.L."/>
            <person name="Taylor H.L."/>
            <person name="Dejesa L.C."/>
            <person name="Shah M.K."/>
            <person name="O'huallachain M.E."/>
            <person name="Lince M.T."/>
            <person name="Blankenship R.E."/>
            <person name="Beatty J.T."/>
            <person name="Touchman J.W."/>
        </authorList>
    </citation>
    <scope>NUCLEOTIDE SEQUENCE [LARGE SCALE GENOMIC DNA]</scope>
    <source>
        <strain evidence="4">ATCC 33942 / OCh 114</strain>
        <plasmid evidence="3 4">pTB2</plasmid>
    </source>
</reference>
<evidence type="ECO:0000313" key="4">
    <source>
        <dbReference type="Proteomes" id="UP000007029"/>
    </source>
</evidence>
<dbReference type="KEGG" id="rde:RD1_B0022"/>
<dbReference type="HOGENOM" id="CLU_009912_5_0_5"/>
<dbReference type="PANTHER" id="PTHR32309:SF31">
    <property type="entry name" value="CAPSULAR EXOPOLYSACCHARIDE FAMILY"/>
    <property type="match status" value="1"/>
</dbReference>
<geneLocation type="plasmid" evidence="3 4">
    <name>pTB2</name>
</geneLocation>
<accession>Q07GG8</accession>
<gene>
    <name evidence="3" type="ordered locus">RD1_B0022</name>
</gene>
<dbReference type="InterPro" id="IPR050445">
    <property type="entry name" value="Bact_polysacc_biosynth/exp"/>
</dbReference>
<dbReference type="PANTHER" id="PTHR32309">
    <property type="entry name" value="TYROSINE-PROTEIN KINASE"/>
    <property type="match status" value="1"/>
</dbReference>
<keyword evidence="2" id="KW-0812">Transmembrane</keyword>
<sequence length="515" mass="57747">MNLDIAFYWKLLVRRMPVMMLFVLLGSGLGVITALKLPETWSTGARLLVEAPQIPDEMVRSTIQTDALEQLDIIQERLLTRANLIDIANRLNVFENLREMDPDEVEQAMRTATRIRRTEGRNQATVLRISFEARSGRIAAAVVNEYVTIILDENASFRIARAAGTLQFFQQEVQRMEEELARQSAEISQFKSDNVAALPENQSYRLGRQTLLQERLERLERERSVYLAQREDVLNIYEATGEVRREGGQAALSADEQRLRNAEAELNAELSRYSETHPNIVRLRALVERLEGSIAADKAALLAEEEEIATEDPVLTATLAEIDTRLDFIENDIESTTDELAQLQEAIARSSSNGIILSGLEREYEIIESRYNAAVLNLNASQMSERIETTAQGQRITIIESATVPNVPTGPNRPKIAIAGAAVGIGLAGAYFALLEFLNRTIRRPAELVSRFDITPIATIPYMESRRRRLIRRASIIGATVFVLVSVPLALWYIDSTYLPLELIVQKGLSRLGLG</sequence>
<feature type="coiled-coil region" evidence="1">
    <location>
        <begin position="159"/>
        <end position="276"/>
    </location>
</feature>
<keyword evidence="3" id="KW-0614">Plasmid</keyword>
<evidence type="ECO:0000313" key="3">
    <source>
        <dbReference type="EMBL" id="ABI93431.1"/>
    </source>
</evidence>
<dbReference type="RefSeq" id="WP_011655487.1">
    <property type="nucleotide sequence ID" value="NC_008387.1"/>
</dbReference>
<dbReference type="eggNOG" id="COG3206">
    <property type="taxonomic scope" value="Bacteria"/>
</dbReference>
<organism evidence="3 4">
    <name type="scientific">Roseobacter denitrificans (strain ATCC 33942 / OCh 114)</name>
    <name type="common">Erythrobacter sp. (strain OCh 114)</name>
    <name type="synonym">Roseobacter denitrificans</name>
    <dbReference type="NCBI Taxonomy" id="375451"/>
    <lineage>
        <taxon>Bacteria</taxon>
        <taxon>Pseudomonadati</taxon>
        <taxon>Pseudomonadota</taxon>
        <taxon>Alphaproteobacteria</taxon>
        <taxon>Rhodobacterales</taxon>
        <taxon>Roseobacteraceae</taxon>
        <taxon>Roseobacter</taxon>
    </lineage>
</organism>
<keyword evidence="1" id="KW-0175">Coiled coil</keyword>
<keyword evidence="2" id="KW-0472">Membrane</keyword>
<feature type="transmembrane region" description="Helical" evidence="2">
    <location>
        <begin position="474"/>
        <end position="494"/>
    </location>
</feature>
<evidence type="ECO:0000256" key="2">
    <source>
        <dbReference type="SAM" id="Phobius"/>
    </source>
</evidence>
<protein>
    <submittedName>
        <fullName evidence="3">Putative polysaccharide chain length determinant protein</fullName>
    </submittedName>
</protein>
<proteinExistence type="predicted"/>
<dbReference type="EMBL" id="CP000465">
    <property type="protein sequence ID" value="ABI93431.1"/>
    <property type="molecule type" value="Genomic_DNA"/>
</dbReference>
<evidence type="ECO:0000256" key="1">
    <source>
        <dbReference type="SAM" id="Coils"/>
    </source>
</evidence>
<feature type="coiled-coil region" evidence="1">
    <location>
        <begin position="319"/>
        <end position="353"/>
    </location>
</feature>
<dbReference type="OrthoDB" id="8114194at2"/>
<dbReference type="Proteomes" id="UP000007029">
    <property type="component" value="Plasmid pTB2"/>
</dbReference>
<keyword evidence="4" id="KW-1185">Reference proteome</keyword>
<name>Q07GG8_ROSDO</name>
<keyword evidence="2" id="KW-1133">Transmembrane helix</keyword>
<dbReference type="AlphaFoldDB" id="Q07GG8"/>